<name>A0A238JH53_9RHOB</name>
<dbReference type="RefSeq" id="WP_133840847.1">
    <property type="nucleotide sequence ID" value="NZ_FXXP01000003.1"/>
</dbReference>
<accession>A0A238JH53</accession>
<proteinExistence type="predicted"/>
<sequence length="118" mass="13693">MCDSVVAEFRGRVARFEIKALFDDGKKVLDPSEIWRIGEDPEHLVLGLTLFQDETDQAIRELRFTHVEQLNAVDLVQLHHVWLEVLDITSRGFETAKYEVRDIEDTTSFYCKSYTVTS</sequence>
<protein>
    <submittedName>
        <fullName evidence="1">Uncharacterized protein</fullName>
    </submittedName>
</protein>
<evidence type="ECO:0000313" key="1">
    <source>
        <dbReference type="EMBL" id="SMX30011.1"/>
    </source>
</evidence>
<keyword evidence="2" id="KW-1185">Reference proteome</keyword>
<reference evidence="2" key="1">
    <citation type="submission" date="2017-05" db="EMBL/GenBank/DDBJ databases">
        <authorList>
            <person name="Rodrigo-Torres L."/>
            <person name="Arahal R. D."/>
            <person name="Lucena T."/>
        </authorList>
    </citation>
    <scope>NUCLEOTIDE SEQUENCE [LARGE SCALE GENOMIC DNA]</scope>
    <source>
        <strain evidence="2">CECT 8649</strain>
    </source>
</reference>
<evidence type="ECO:0000313" key="2">
    <source>
        <dbReference type="Proteomes" id="UP000225972"/>
    </source>
</evidence>
<dbReference type="EMBL" id="FXXP01000003">
    <property type="protein sequence ID" value="SMX30011.1"/>
    <property type="molecule type" value="Genomic_DNA"/>
</dbReference>
<gene>
    <name evidence="1" type="ORF">TRP8649_04151</name>
</gene>
<dbReference type="Proteomes" id="UP000225972">
    <property type="component" value="Unassembled WGS sequence"/>
</dbReference>
<organism evidence="1 2">
    <name type="scientific">Pelagimonas phthalicica</name>
    <dbReference type="NCBI Taxonomy" id="1037362"/>
    <lineage>
        <taxon>Bacteria</taxon>
        <taxon>Pseudomonadati</taxon>
        <taxon>Pseudomonadota</taxon>
        <taxon>Alphaproteobacteria</taxon>
        <taxon>Rhodobacterales</taxon>
        <taxon>Roseobacteraceae</taxon>
        <taxon>Pelagimonas</taxon>
    </lineage>
</organism>
<dbReference type="AlphaFoldDB" id="A0A238JH53"/>